<dbReference type="GO" id="GO:0006310">
    <property type="term" value="P:DNA recombination"/>
    <property type="evidence" value="ECO:0007669"/>
    <property type="project" value="UniProtKB-KW"/>
</dbReference>
<reference evidence="4 5" key="1">
    <citation type="submission" date="2018-06" db="EMBL/GenBank/DDBJ databases">
        <title>Comparative genomics reveals the genomic features of Rhizophagus irregularis, R. cerebriforme, R. diaphanum and Gigaspora rosea, and their symbiotic lifestyle signature.</title>
        <authorList>
            <person name="Morin E."/>
            <person name="San Clemente H."/>
            <person name="Chen E.C.H."/>
            <person name="De La Providencia I."/>
            <person name="Hainaut M."/>
            <person name="Kuo A."/>
            <person name="Kohler A."/>
            <person name="Murat C."/>
            <person name="Tang N."/>
            <person name="Roy S."/>
            <person name="Loubradou J."/>
            <person name="Henrissat B."/>
            <person name="Grigoriev I.V."/>
            <person name="Corradi N."/>
            <person name="Roux C."/>
            <person name="Martin F.M."/>
        </authorList>
    </citation>
    <scope>NUCLEOTIDE SEQUENCE [LARGE SCALE GENOMIC DNA]</scope>
    <source>
        <strain evidence="4 5">DAOM 227022</strain>
    </source>
</reference>
<accession>A0A397SX84</accession>
<evidence type="ECO:0000256" key="1">
    <source>
        <dbReference type="RuleBase" id="RU363044"/>
    </source>
</evidence>
<dbReference type="Proteomes" id="UP000265703">
    <property type="component" value="Unassembled WGS sequence"/>
</dbReference>
<keyword evidence="1" id="KW-0227">DNA damage</keyword>
<evidence type="ECO:0000259" key="3">
    <source>
        <dbReference type="Pfam" id="PF05970"/>
    </source>
</evidence>
<keyword evidence="2" id="KW-0472">Membrane</keyword>
<feature type="domain" description="DNA helicase Pif1-like DEAD-box helicase" evidence="3">
    <location>
        <begin position="1"/>
        <end position="66"/>
    </location>
</feature>
<dbReference type="GO" id="GO:0000723">
    <property type="term" value="P:telomere maintenance"/>
    <property type="evidence" value="ECO:0007669"/>
    <property type="project" value="InterPro"/>
</dbReference>
<comment type="similarity">
    <text evidence="1">Belongs to the helicase family.</text>
</comment>
<dbReference type="PANTHER" id="PTHR10492:SF57">
    <property type="entry name" value="ATP-DEPENDENT DNA HELICASE"/>
    <property type="match status" value="1"/>
</dbReference>
<dbReference type="EC" id="5.6.2.3" evidence="1"/>
<dbReference type="GO" id="GO:0005524">
    <property type="term" value="F:ATP binding"/>
    <property type="evidence" value="ECO:0007669"/>
    <property type="project" value="UniProtKB-KW"/>
</dbReference>
<organism evidence="4 5">
    <name type="scientific">Glomus cerebriforme</name>
    <dbReference type="NCBI Taxonomy" id="658196"/>
    <lineage>
        <taxon>Eukaryota</taxon>
        <taxon>Fungi</taxon>
        <taxon>Fungi incertae sedis</taxon>
        <taxon>Mucoromycota</taxon>
        <taxon>Glomeromycotina</taxon>
        <taxon>Glomeromycetes</taxon>
        <taxon>Glomerales</taxon>
        <taxon>Glomeraceae</taxon>
        <taxon>Glomus</taxon>
    </lineage>
</organism>
<comment type="catalytic activity">
    <reaction evidence="1">
        <text>ATP + H2O = ADP + phosphate + H(+)</text>
        <dbReference type="Rhea" id="RHEA:13065"/>
        <dbReference type="ChEBI" id="CHEBI:15377"/>
        <dbReference type="ChEBI" id="CHEBI:15378"/>
        <dbReference type="ChEBI" id="CHEBI:30616"/>
        <dbReference type="ChEBI" id="CHEBI:43474"/>
        <dbReference type="ChEBI" id="CHEBI:456216"/>
        <dbReference type="EC" id="5.6.2.3"/>
    </reaction>
</comment>
<dbReference type="GO" id="GO:0043139">
    <property type="term" value="F:5'-3' DNA helicase activity"/>
    <property type="evidence" value="ECO:0007669"/>
    <property type="project" value="UniProtKB-EC"/>
</dbReference>
<evidence type="ECO:0000313" key="5">
    <source>
        <dbReference type="Proteomes" id="UP000265703"/>
    </source>
</evidence>
<dbReference type="GO" id="GO:0006281">
    <property type="term" value="P:DNA repair"/>
    <property type="evidence" value="ECO:0007669"/>
    <property type="project" value="UniProtKB-KW"/>
</dbReference>
<keyword evidence="1" id="KW-0067">ATP-binding</keyword>
<feature type="transmembrane region" description="Helical" evidence="2">
    <location>
        <begin position="13"/>
        <end position="43"/>
    </location>
</feature>
<comment type="caution">
    <text evidence="4">The sequence shown here is derived from an EMBL/GenBank/DDBJ whole genome shotgun (WGS) entry which is preliminary data.</text>
</comment>
<keyword evidence="2" id="KW-1133">Transmembrane helix</keyword>
<name>A0A397SX84_9GLOM</name>
<dbReference type="GO" id="GO:0016887">
    <property type="term" value="F:ATP hydrolysis activity"/>
    <property type="evidence" value="ECO:0007669"/>
    <property type="project" value="RHEA"/>
</dbReference>
<keyword evidence="1 4" id="KW-0347">Helicase</keyword>
<keyword evidence="2" id="KW-0812">Transmembrane</keyword>
<dbReference type="OrthoDB" id="5860629at2759"/>
<feature type="non-terminal residue" evidence="4">
    <location>
        <position position="66"/>
    </location>
</feature>
<dbReference type="InterPro" id="IPR010285">
    <property type="entry name" value="DNA_helicase_pif1-like_DEAD"/>
</dbReference>
<evidence type="ECO:0000256" key="2">
    <source>
        <dbReference type="SAM" id="Phobius"/>
    </source>
</evidence>
<gene>
    <name evidence="4" type="ORF">C1645_671621</name>
</gene>
<sequence>FFIDRTGGTKKTFLYNILLSTVTSSGDIAVTIASFKIATLLMMGSRTTHSRFKILLKLNKSSICNI</sequence>
<keyword evidence="1" id="KW-0378">Hydrolase</keyword>
<keyword evidence="1" id="KW-0547">Nucleotide-binding</keyword>
<dbReference type="Pfam" id="PF05970">
    <property type="entry name" value="PIF1"/>
    <property type="match status" value="1"/>
</dbReference>
<dbReference type="AlphaFoldDB" id="A0A397SX84"/>
<comment type="cofactor">
    <cofactor evidence="1">
        <name>Mg(2+)</name>
        <dbReference type="ChEBI" id="CHEBI:18420"/>
    </cofactor>
</comment>
<keyword evidence="5" id="KW-1185">Reference proteome</keyword>
<dbReference type="PANTHER" id="PTHR10492">
    <property type="match status" value="1"/>
</dbReference>
<dbReference type="EMBL" id="QKYT01000263">
    <property type="protein sequence ID" value="RIA88417.1"/>
    <property type="molecule type" value="Genomic_DNA"/>
</dbReference>
<keyword evidence="1" id="KW-0233">DNA recombination</keyword>
<keyword evidence="1" id="KW-0234">DNA repair</keyword>
<protein>
    <recommendedName>
        <fullName evidence="1">ATP-dependent DNA helicase</fullName>
        <ecNumber evidence="1">5.6.2.3</ecNumber>
    </recommendedName>
</protein>
<proteinExistence type="inferred from homology"/>
<evidence type="ECO:0000313" key="4">
    <source>
        <dbReference type="EMBL" id="RIA88417.1"/>
    </source>
</evidence>
<dbReference type="STRING" id="658196.A0A397SX84"/>
<feature type="non-terminal residue" evidence="4">
    <location>
        <position position="1"/>
    </location>
</feature>